<dbReference type="Pfam" id="PF25106">
    <property type="entry name" value="VWA_4"/>
    <property type="match status" value="1"/>
</dbReference>
<dbReference type="PROSITE" id="PS50234">
    <property type="entry name" value="VWFA"/>
    <property type="match status" value="1"/>
</dbReference>
<reference evidence="6" key="1">
    <citation type="submission" date="2021-02" db="EMBL/GenBank/DDBJ databases">
        <authorList>
            <person name="Nowell W R."/>
        </authorList>
    </citation>
    <scope>NUCLEOTIDE SEQUENCE</scope>
</reference>
<evidence type="ECO:0000256" key="2">
    <source>
        <dbReference type="ARBA" id="ARBA00022525"/>
    </source>
</evidence>
<feature type="domain" description="VWFA" evidence="4">
    <location>
        <begin position="39"/>
        <end position="236"/>
    </location>
</feature>
<dbReference type="GO" id="GO:0005737">
    <property type="term" value="C:cytoplasm"/>
    <property type="evidence" value="ECO:0007669"/>
    <property type="project" value="TreeGrafter"/>
</dbReference>
<accession>A0A819Y6N2</accession>
<name>A0A819Y6N2_9BILA</name>
<dbReference type="SUPFAM" id="SSF53300">
    <property type="entry name" value="vWA-like"/>
    <property type="match status" value="1"/>
</dbReference>
<protein>
    <recommendedName>
        <fullName evidence="4">VWFA domain-containing protein</fullName>
    </recommendedName>
</protein>
<organism evidence="6 7">
    <name type="scientific">Rotaria sordida</name>
    <dbReference type="NCBI Taxonomy" id="392033"/>
    <lineage>
        <taxon>Eukaryota</taxon>
        <taxon>Metazoa</taxon>
        <taxon>Spiralia</taxon>
        <taxon>Gnathifera</taxon>
        <taxon>Rotifera</taxon>
        <taxon>Eurotatoria</taxon>
        <taxon>Bdelloidea</taxon>
        <taxon>Philodinida</taxon>
        <taxon>Philodinidae</taxon>
        <taxon>Rotaria</taxon>
    </lineage>
</organism>
<evidence type="ECO:0000313" key="7">
    <source>
        <dbReference type="Proteomes" id="UP000663823"/>
    </source>
</evidence>
<dbReference type="InterPro" id="IPR052969">
    <property type="entry name" value="Thr-specific_kinase-like"/>
</dbReference>
<evidence type="ECO:0000259" key="4">
    <source>
        <dbReference type="PROSITE" id="PS50234"/>
    </source>
</evidence>
<evidence type="ECO:0000256" key="1">
    <source>
        <dbReference type="ARBA" id="ARBA00004613"/>
    </source>
</evidence>
<dbReference type="PANTHER" id="PTHR47763">
    <property type="entry name" value="ALPHA-PROTEIN KINASE VWKA"/>
    <property type="match status" value="1"/>
</dbReference>
<evidence type="ECO:0000256" key="3">
    <source>
        <dbReference type="ARBA" id="ARBA00022729"/>
    </source>
</evidence>
<comment type="subcellular location">
    <subcellularLocation>
        <location evidence="1">Secreted</location>
    </subcellularLocation>
</comment>
<evidence type="ECO:0000313" key="5">
    <source>
        <dbReference type="EMBL" id="CAF0946271.1"/>
    </source>
</evidence>
<dbReference type="AlphaFoldDB" id="A0A819Y6N2"/>
<dbReference type="CDD" id="cd00198">
    <property type="entry name" value="vWFA"/>
    <property type="match status" value="1"/>
</dbReference>
<evidence type="ECO:0000313" key="6">
    <source>
        <dbReference type="EMBL" id="CAF4154694.1"/>
    </source>
</evidence>
<proteinExistence type="predicted"/>
<keyword evidence="3" id="KW-0732">Signal</keyword>
<dbReference type="InterPro" id="IPR056861">
    <property type="entry name" value="HMCN1-like_VWA"/>
</dbReference>
<dbReference type="Proteomes" id="UP000663823">
    <property type="component" value="Unassembled WGS sequence"/>
</dbReference>
<dbReference type="GO" id="GO:0004674">
    <property type="term" value="F:protein serine/threonine kinase activity"/>
    <property type="evidence" value="ECO:0007669"/>
    <property type="project" value="TreeGrafter"/>
</dbReference>
<keyword evidence="2" id="KW-0964">Secreted</keyword>
<dbReference type="Proteomes" id="UP000663882">
    <property type="component" value="Unassembled WGS sequence"/>
</dbReference>
<sequence length="366" mass="40821">MGSLLCTAKAKPSKSDQPKFDQLKIDRPELAKHDSSILDLAFAMDCTGSMGSYIASATQNIRSIVEAIVTSEKSDVRLALVEYRDHPPQDTTFVTRVHDFTNKPSKMKSWLEQCSANGGGDAPEAVADALHDVLKLSWRAEATKICILISDAPPHGLDSSGDGFPKGCPCKLNPLKIVQNMAEKTITLYTVGVEPPIIPYRDFFMTLAYITGGQYVPMVNAQLLAQVIIGGVREEISLDRLMQGAQEDIDREMQRAEAEGVDDEEKAKRLNQIFASKNMHCHQMKNDTGTMSKTVTDVYSKMSSMTEIRTHFMSKPKATFDYSTEEEEEEEEVKKAADMTYDLTENADVSIAQSKRLVKKWQHRKK</sequence>
<gene>
    <name evidence="6" type="ORF">OTI717_LOCUS36407</name>
    <name evidence="5" type="ORF">RFH988_LOCUS11374</name>
</gene>
<dbReference type="Gene3D" id="3.40.50.410">
    <property type="entry name" value="von Willebrand factor, type A domain"/>
    <property type="match status" value="1"/>
</dbReference>
<comment type="caution">
    <text evidence="6">The sequence shown here is derived from an EMBL/GenBank/DDBJ whole genome shotgun (WGS) entry which is preliminary data.</text>
</comment>
<dbReference type="SMART" id="SM00327">
    <property type="entry name" value="VWA"/>
    <property type="match status" value="1"/>
</dbReference>
<dbReference type="EMBL" id="CAJOAX010015404">
    <property type="protein sequence ID" value="CAF4154694.1"/>
    <property type="molecule type" value="Genomic_DNA"/>
</dbReference>
<dbReference type="InterPro" id="IPR002035">
    <property type="entry name" value="VWF_A"/>
</dbReference>
<dbReference type="InterPro" id="IPR036465">
    <property type="entry name" value="vWFA_dom_sf"/>
</dbReference>
<dbReference type="EMBL" id="CAJNOO010000449">
    <property type="protein sequence ID" value="CAF0946271.1"/>
    <property type="molecule type" value="Genomic_DNA"/>
</dbReference>
<dbReference type="OrthoDB" id="301415at2759"/>
<dbReference type="PANTHER" id="PTHR47763:SF1">
    <property type="entry name" value="DUF659 DOMAIN-CONTAINING PROTEIN"/>
    <property type="match status" value="1"/>
</dbReference>